<dbReference type="WBParaSite" id="MBELARI_LOCUS12787">
    <property type="protein sequence ID" value="MBELARI_LOCUS12787"/>
    <property type="gene ID" value="MBELARI_LOCUS12787"/>
</dbReference>
<dbReference type="AlphaFoldDB" id="A0AAF3EFP1"/>
<dbReference type="PANTHER" id="PTHR23349:SF68">
    <property type="entry name" value="FI14601P"/>
    <property type="match status" value="1"/>
</dbReference>
<sequence>MTMSKYDEGKRKRRREGANEREKTRNIELNKAYDSLIKKMDPYIPQHADLPKIKRLRLAIEYIKFLEDCLKNGEEKEPESEPKRLEEFTKTALVEIQARNSYSDRLHEATFERPRKASSVGKSPDSNQSPISLQWTNEIPLTKETFDQTQGKVQNLDAFHRFCPRSNPSSTSSLDFLPHQDSRIDLPAFSLDFPFPSEAQFDRCSNVEMKALTLPLPPLSLDNHFGF</sequence>
<evidence type="ECO:0000313" key="5">
    <source>
        <dbReference type="WBParaSite" id="MBELARI_LOCUS1395"/>
    </source>
</evidence>
<evidence type="ECO:0000313" key="3">
    <source>
        <dbReference type="Proteomes" id="UP000887575"/>
    </source>
</evidence>
<dbReference type="SUPFAM" id="SSF47459">
    <property type="entry name" value="HLH, helix-loop-helix DNA-binding domain"/>
    <property type="match status" value="1"/>
</dbReference>
<dbReference type="GO" id="GO:0000977">
    <property type="term" value="F:RNA polymerase II transcription regulatory region sequence-specific DNA binding"/>
    <property type="evidence" value="ECO:0007669"/>
    <property type="project" value="TreeGrafter"/>
</dbReference>
<feature type="compositionally biased region" description="Polar residues" evidence="1">
    <location>
        <begin position="120"/>
        <end position="131"/>
    </location>
</feature>
<dbReference type="GO" id="GO:0000981">
    <property type="term" value="F:DNA-binding transcription factor activity, RNA polymerase II-specific"/>
    <property type="evidence" value="ECO:0007669"/>
    <property type="project" value="TreeGrafter"/>
</dbReference>
<feature type="domain" description="BHLH" evidence="2">
    <location>
        <begin position="13"/>
        <end position="66"/>
    </location>
</feature>
<dbReference type="GO" id="GO:0032502">
    <property type="term" value="P:developmental process"/>
    <property type="evidence" value="ECO:0007669"/>
    <property type="project" value="TreeGrafter"/>
</dbReference>
<feature type="region of interest" description="Disordered" evidence="1">
    <location>
        <begin position="1"/>
        <end position="26"/>
    </location>
</feature>
<dbReference type="InterPro" id="IPR011598">
    <property type="entry name" value="bHLH_dom"/>
</dbReference>
<accession>A0AAF3EFP1</accession>
<protein>
    <submittedName>
        <fullName evidence="4 5">BHLH domain-containing protein</fullName>
    </submittedName>
</protein>
<dbReference type="PROSITE" id="PS50888">
    <property type="entry name" value="BHLH"/>
    <property type="match status" value="1"/>
</dbReference>
<dbReference type="Pfam" id="PF00010">
    <property type="entry name" value="HLH"/>
    <property type="match status" value="1"/>
</dbReference>
<name>A0AAF3EFP1_9BILA</name>
<keyword evidence="3" id="KW-1185">Reference proteome</keyword>
<reference evidence="4 5" key="1">
    <citation type="submission" date="2024-02" db="UniProtKB">
        <authorList>
            <consortium name="WormBaseParasite"/>
        </authorList>
    </citation>
    <scope>IDENTIFICATION</scope>
</reference>
<dbReference type="Gene3D" id="4.10.280.10">
    <property type="entry name" value="Helix-loop-helix DNA-binding domain"/>
    <property type="match status" value="1"/>
</dbReference>
<dbReference type="InterPro" id="IPR050283">
    <property type="entry name" value="E-box_TF_Regulators"/>
</dbReference>
<dbReference type="Proteomes" id="UP000887575">
    <property type="component" value="Unassembled WGS sequence"/>
</dbReference>
<evidence type="ECO:0000313" key="4">
    <source>
        <dbReference type="WBParaSite" id="MBELARI_LOCUS12787"/>
    </source>
</evidence>
<evidence type="ECO:0000256" key="1">
    <source>
        <dbReference type="SAM" id="MobiDB-lite"/>
    </source>
</evidence>
<organism evidence="3 4">
    <name type="scientific">Mesorhabditis belari</name>
    <dbReference type="NCBI Taxonomy" id="2138241"/>
    <lineage>
        <taxon>Eukaryota</taxon>
        <taxon>Metazoa</taxon>
        <taxon>Ecdysozoa</taxon>
        <taxon>Nematoda</taxon>
        <taxon>Chromadorea</taxon>
        <taxon>Rhabditida</taxon>
        <taxon>Rhabditina</taxon>
        <taxon>Rhabditomorpha</taxon>
        <taxon>Rhabditoidea</taxon>
        <taxon>Rhabditidae</taxon>
        <taxon>Mesorhabditinae</taxon>
        <taxon>Mesorhabditis</taxon>
    </lineage>
</organism>
<evidence type="ECO:0000259" key="2">
    <source>
        <dbReference type="PROSITE" id="PS50888"/>
    </source>
</evidence>
<proteinExistence type="predicted"/>
<dbReference type="PANTHER" id="PTHR23349">
    <property type="entry name" value="BASIC HELIX-LOOP-HELIX TRANSCRIPTION FACTOR, TWIST"/>
    <property type="match status" value="1"/>
</dbReference>
<dbReference type="WBParaSite" id="MBELARI_LOCUS1395">
    <property type="protein sequence ID" value="MBELARI_LOCUS1395"/>
    <property type="gene ID" value="MBELARI_LOCUS1395"/>
</dbReference>
<dbReference type="InterPro" id="IPR036638">
    <property type="entry name" value="HLH_DNA-bd_sf"/>
</dbReference>
<feature type="region of interest" description="Disordered" evidence="1">
    <location>
        <begin position="111"/>
        <end position="131"/>
    </location>
</feature>
<dbReference type="GO" id="GO:0046983">
    <property type="term" value="F:protein dimerization activity"/>
    <property type="evidence" value="ECO:0007669"/>
    <property type="project" value="InterPro"/>
</dbReference>